<dbReference type="Pfam" id="PF17668">
    <property type="entry name" value="Acetyltransf_17"/>
    <property type="match status" value="1"/>
</dbReference>
<reference evidence="2 3" key="1">
    <citation type="submission" date="2017-11" db="EMBL/GenBank/DDBJ databases">
        <title>Understudied soil microbes with underappreciated capabilities: Untangling the Clostridium saccharolyticum group.</title>
        <authorList>
            <person name="Leschine S."/>
        </authorList>
    </citation>
    <scope>NUCLEOTIDE SEQUENCE [LARGE SCALE GENOMIC DNA]</scope>
    <source>
        <strain evidence="2 3">18A</strain>
    </source>
</reference>
<dbReference type="OrthoDB" id="9768284at2"/>
<dbReference type="SUPFAM" id="SSF55729">
    <property type="entry name" value="Acyl-CoA N-acyltransferases (Nat)"/>
    <property type="match status" value="1"/>
</dbReference>
<dbReference type="Proteomes" id="UP000231092">
    <property type="component" value="Unassembled WGS sequence"/>
</dbReference>
<evidence type="ECO:0000313" key="2">
    <source>
        <dbReference type="EMBL" id="PJJ27286.1"/>
    </source>
</evidence>
<dbReference type="InterPro" id="IPR051554">
    <property type="entry name" value="Acetyltransferase_Eis"/>
</dbReference>
<dbReference type="InterPro" id="IPR016181">
    <property type="entry name" value="Acyl_CoA_acyltransferase"/>
</dbReference>
<proteinExistence type="predicted"/>
<dbReference type="GO" id="GO:0030649">
    <property type="term" value="P:aminoglycoside antibiotic catabolic process"/>
    <property type="evidence" value="ECO:0007669"/>
    <property type="project" value="TreeGrafter"/>
</dbReference>
<name>A0A2M8Z1F0_9FIRM</name>
<gene>
    <name evidence="2" type="ORF">H171_0749</name>
</gene>
<dbReference type="GO" id="GO:0034069">
    <property type="term" value="F:aminoglycoside N-acetyltransferase activity"/>
    <property type="evidence" value="ECO:0007669"/>
    <property type="project" value="TreeGrafter"/>
</dbReference>
<dbReference type="AlphaFoldDB" id="A0A2M8Z1F0"/>
<dbReference type="InterPro" id="IPR036527">
    <property type="entry name" value="SCP2_sterol-bd_dom_sf"/>
</dbReference>
<dbReference type="RefSeq" id="WP_100303945.1">
    <property type="nucleotide sequence ID" value="NZ_PGET01000001.1"/>
</dbReference>
<keyword evidence="2" id="KW-0808">Transferase</keyword>
<feature type="domain" description="Eis-like acetyltransferase" evidence="1">
    <location>
        <begin position="186"/>
        <end position="293"/>
    </location>
</feature>
<dbReference type="Gene3D" id="3.40.630.30">
    <property type="match status" value="2"/>
</dbReference>
<comment type="caution">
    <text evidence="2">The sequence shown here is derived from an EMBL/GenBank/DDBJ whole genome shotgun (WGS) entry which is preliminary data.</text>
</comment>
<dbReference type="InterPro" id="IPR041380">
    <property type="entry name" value="Acetyltransf_17"/>
</dbReference>
<sequence>MIRAIQEDELEESRRICFTVFERTIDGASCAAESAANIQKHPVTRMKRDYRNTLAWFDEQKAMQACVSHCVCSVEFDGEAASMAAVGDVAAMPCCQGKGVMKALFGAMLKEWHTHNIQFSYLYPFSGTYYGQFGYTYCVRRKHWNFPMAQLPDYKDLGTIELYQPSRLEDLKMLYHAFFAGCNLSVMREEIEWHHAVGQYEPDRDFRFTYLYYNEAGSPCGYLIYSKITDEKQTVTMNCHEFVYSDIEGLMGLIHFCKSRQAYYDRVCIPLPDFVPFDLLCLEFNLPAGRAATIHQIMHGMVRVVHAEEVLKAAQYLGNGSIRLFLNDSWLPANSGLWELGWKEGRYSSLHYNADGSETQADTVMDITLFSRLICRGVTEEELPCLPAECRRCGNDTLLKVFPKKKCAISDYF</sequence>
<evidence type="ECO:0000313" key="3">
    <source>
        <dbReference type="Proteomes" id="UP000231092"/>
    </source>
</evidence>
<dbReference type="Gene3D" id="3.30.1050.10">
    <property type="entry name" value="SCP2 sterol-binding domain"/>
    <property type="match status" value="1"/>
</dbReference>
<organism evidence="2 3">
    <name type="scientific">[Clostridium] celerecrescens 18A</name>
    <dbReference type="NCBI Taxonomy" id="1286362"/>
    <lineage>
        <taxon>Bacteria</taxon>
        <taxon>Bacillati</taxon>
        <taxon>Bacillota</taxon>
        <taxon>Clostridia</taxon>
        <taxon>Lachnospirales</taxon>
        <taxon>Lachnospiraceae</taxon>
        <taxon>Lacrimispora</taxon>
    </lineage>
</organism>
<dbReference type="PANTHER" id="PTHR37817">
    <property type="entry name" value="N-ACETYLTRANSFERASE EIS"/>
    <property type="match status" value="1"/>
</dbReference>
<dbReference type="EMBL" id="PGET01000001">
    <property type="protein sequence ID" value="PJJ27286.1"/>
    <property type="molecule type" value="Genomic_DNA"/>
</dbReference>
<accession>A0A2M8Z1F0</accession>
<dbReference type="PANTHER" id="PTHR37817:SF1">
    <property type="entry name" value="N-ACETYLTRANSFERASE EIS"/>
    <property type="match status" value="1"/>
</dbReference>
<dbReference type="Pfam" id="PF13527">
    <property type="entry name" value="Acetyltransf_9"/>
    <property type="match status" value="1"/>
</dbReference>
<protein>
    <submittedName>
        <fullName evidence="2">Putative acetyltransferase</fullName>
    </submittedName>
</protein>
<evidence type="ECO:0000259" key="1">
    <source>
        <dbReference type="Pfam" id="PF17668"/>
    </source>
</evidence>
<dbReference type="SUPFAM" id="SSF55718">
    <property type="entry name" value="SCP-like"/>
    <property type="match status" value="1"/>
</dbReference>